<gene>
    <name evidence="1" type="ORF">BDQ12DRAFT_318455</name>
</gene>
<name>A0A5C3LRT6_9AGAR</name>
<protein>
    <submittedName>
        <fullName evidence="1">Uncharacterized protein</fullName>
    </submittedName>
</protein>
<sequence length="136" mass="15841">MKIYTSKTEVMKTVLKIAKKKSKRLYLPRIKSTSHHSLIRRIWQNGYATICTVFVAQVYATVVDMGSNPIIRLRDQCDFLPFFRDDLQCTRTSSDYSNRHSILSNSPLSNQLTKVLTKYTLRTFHTGEYGAMVRYH</sequence>
<dbReference type="EMBL" id="ML213621">
    <property type="protein sequence ID" value="TFK35482.1"/>
    <property type="molecule type" value="Genomic_DNA"/>
</dbReference>
<organism evidence="1 2">
    <name type="scientific">Crucibulum laeve</name>
    <dbReference type="NCBI Taxonomy" id="68775"/>
    <lineage>
        <taxon>Eukaryota</taxon>
        <taxon>Fungi</taxon>
        <taxon>Dikarya</taxon>
        <taxon>Basidiomycota</taxon>
        <taxon>Agaricomycotina</taxon>
        <taxon>Agaricomycetes</taxon>
        <taxon>Agaricomycetidae</taxon>
        <taxon>Agaricales</taxon>
        <taxon>Agaricineae</taxon>
        <taxon>Nidulariaceae</taxon>
        <taxon>Crucibulum</taxon>
    </lineage>
</organism>
<dbReference type="Proteomes" id="UP000308652">
    <property type="component" value="Unassembled WGS sequence"/>
</dbReference>
<accession>A0A5C3LRT6</accession>
<keyword evidence="2" id="KW-1185">Reference proteome</keyword>
<proteinExistence type="predicted"/>
<evidence type="ECO:0000313" key="2">
    <source>
        <dbReference type="Proteomes" id="UP000308652"/>
    </source>
</evidence>
<reference evidence="1 2" key="1">
    <citation type="journal article" date="2019" name="Nat. Ecol. Evol.">
        <title>Megaphylogeny resolves global patterns of mushroom evolution.</title>
        <authorList>
            <person name="Varga T."/>
            <person name="Krizsan K."/>
            <person name="Foldi C."/>
            <person name="Dima B."/>
            <person name="Sanchez-Garcia M."/>
            <person name="Sanchez-Ramirez S."/>
            <person name="Szollosi G.J."/>
            <person name="Szarkandi J.G."/>
            <person name="Papp V."/>
            <person name="Albert L."/>
            <person name="Andreopoulos W."/>
            <person name="Angelini C."/>
            <person name="Antonin V."/>
            <person name="Barry K.W."/>
            <person name="Bougher N.L."/>
            <person name="Buchanan P."/>
            <person name="Buyck B."/>
            <person name="Bense V."/>
            <person name="Catcheside P."/>
            <person name="Chovatia M."/>
            <person name="Cooper J."/>
            <person name="Damon W."/>
            <person name="Desjardin D."/>
            <person name="Finy P."/>
            <person name="Geml J."/>
            <person name="Haridas S."/>
            <person name="Hughes K."/>
            <person name="Justo A."/>
            <person name="Karasinski D."/>
            <person name="Kautmanova I."/>
            <person name="Kiss B."/>
            <person name="Kocsube S."/>
            <person name="Kotiranta H."/>
            <person name="LaButti K.M."/>
            <person name="Lechner B.E."/>
            <person name="Liimatainen K."/>
            <person name="Lipzen A."/>
            <person name="Lukacs Z."/>
            <person name="Mihaltcheva S."/>
            <person name="Morgado L.N."/>
            <person name="Niskanen T."/>
            <person name="Noordeloos M.E."/>
            <person name="Ohm R.A."/>
            <person name="Ortiz-Santana B."/>
            <person name="Ovrebo C."/>
            <person name="Racz N."/>
            <person name="Riley R."/>
            <person name="Savchenko A."/>
            <person name="Shiryaev A."/>
            <person name="Soop K."/>
            <person name="Spirin V."/>
            <person name="Szebenyi C."/>
            <person name="Tomsovsky M."/>
            <person name="Tulloss R.E."/>
            <person name="Uehling J."/>
            <person name="Grigoriev I.V."/>
            <person name="Vagvolgyi C."/>
            <person name="Papp T."/>
            <person name="Martin F.M."/>
            <person name="Miettinen O."/>
            <person name="Hibbett D.S."/>
            <person name="Nagy L.G."/>
        </authorList>
    </citation>
    <scope>NUCLEOTIDE SEQUENCE [LARGE SCALE GENOMIC DNA]</scope>
    <source>
        <strain evidence="1 2">CBS 166.37</strain>
    </source>
</reference>
<dbReference type="AlphaFoldDB" id="A0A5C3LRT6"/>
<evidence type="ECO:0000313" key="1">
    <source>
        <dbReference type="EMBL" id="TFK35482.1"/>
    </source>
</evidence>